<gene>
    <name evidence="2" type="ORF">US86_C0002G0062</name>
</gene>
<dbReference type="EMBL" id="LBUP01000002">
    <property type="protein sequence ID" value="KKQ66945.1"/>
    <property type="molecule type" value="Genomic_DNA"/>
</dbReference>
<evidence type="ECO:0000256" key="1">
    <source>
        <dbReference type="SAM" id="Phobius"/>
    </source>
</evidence>
<dbReference type="Proteomes" id="UP000034235">
    <property type="component" value="Unassembled WGS sequence"/>
</dbReference>
<feature type="transmembrane region" description="Helical" evidence="1">
    <location>
        <begin position="12"/>
        <end position="32"/>
    </location>
</feature>
<proteinExistence type="predicted"/>
<accession>A0A0G0JV43</accession>
<comment type="caution">
    <text evidence="2">The sequence shown here is derived from an EMBL/GenBank/DDBJ whole genome shotgun (WGS) entry which is preliminary data.</text>
</comment>
<protein>
    <submittedName>
        <fullName evidence="2">Uncharacterized protein</fullName>
    </submittedName>
</protein>
<dbReference type="AlphaFoldDB" id="A0A0G0JV43"/>
<evidence type="ECO:0000313" key="2">
    <source>
        <dbReference type="EMBL" id="KKQ66945.1"/>
    </source>
</evidence>
<name>A0A0G0JV43_9BACT</name>
<keyword evidence="1" id="KW-0472">Membrane</keyword>
<keyword evidence="1" id="KW-1133">Transmembrane helix</keyword>
<sequence>MDKLIEWISGNYGWIVSLFIQGFIAYHVFFLSQRLSNRERLKHKESIKKKADELLSEIRRKKLNSEVYLVNINRYFKDYPSNKEKRFEGYSHIKAEIKTTRFDGIEFFAEMPREVYRKPDGRLSFKGNKKEHVFNAFPVGVVPYEWIEHVDTAGDEYAYVPLFYCHFKGRTNWRFWKQFLFFGYPYKQMLYYRLSDVYNERNDPMEMKYAYIDESISKS</sequence>
<reference evidence="2 3" key="1">
    <citation type="journal article" date="2015" name="Nature">
        <title>rRNA introns, odd ribosomes, and small enigmatic genomes across a large radiation of phyla.</title>
        <authorList>
            <person name="Brown C.T."/>
            <person name="Hug L.A."/>
            <person name="Thomas B.C."/>
            <person name="Sharon I."/>
            <person name="Castelle C.J."/>
            <person name="Singh A."/>
            <person name="Wilkins M.J."/>
            <person name="Williams K.H."/>
            <person name="Banfield J.F."/>
        </authorList>
    </citation>
    <scope>NUCLEOTIDE SEQUENCE [LARGE SCALE GENOMIC DNA]</scope>
</reference>
<keyword evidence="1" id="KW-0812">Transmembrane</keyword>
<evidence type="ECO:0000313" key="3">
    <source>
        <dbReference type="Proteomes" id="UP000034235"/>
    </source>
</evidence>
<organism evidence="2 3">
    <name type="scientific">Candidatus Daviesbacteria bacterium GW2011_GWA2_38_24</name>
    <dbReference type="NCBI Taxonomy" id="1618422"/>
    <lineage>
        <taxon>Bacteria</taxon>
        <taxon>Candidatus Daviesiibacteriota</taxon>
    </lineage>
</organism>